<accession>A0ABM7Q8F9</accession>
<evidence type="ECO:0000313" key="1">
    <source>
        <dbReference type="EMBL" id="BCT93636.1"/>
    </source>
</evidence>
<dbReference type="EMBL" id="AP024545">
    <property type="protein sequence ID" value="BCT93636.1"/>
    <property type="molecule type" value="Genomic_DNA"/>
</dbReference>
<gene>
    <name evidence="1" type="ORF">LYSCAS_26600</name>
</gene>
<sequence>MCRAPRFRSVDLSDFRWHAVGPESGCSDLHLRRGGARGELFGLVCKGSGADYLAIVGLQPGADVARIRCASELDAIDAVEGWLVQWQAESMGEDASALESGDEVARSVG</sequence>
<name>A0ABM7Q8F9_9GAMM</name>
<evidence type="ECO:0000313" key="2">
    <source>
        <dbReference type="Proteomes" id="UP000681317"/>
    </source>
</evidence>
<proteinExistence type="predicted"/>
<protein>
    <submittedName>
        <fullName evidence="1">Uncharacterized protein</fullName>
    </submittedName>
</protein>
<organism evidence="1 2">
    <name type="scientific">Noviluteimonas caseinilytica</name>
    <dbReference type="NCBI Taxonomy" id="2675101"/>
    <lineage>
        <taxon>Bacteria</taxon>
        <taxon>Pseudomonadati</taxon>
        <taxon>Pseudomonadota</taxon>
        <taxon>Gammaproteobacteria</taxon>
        <taxon>Lysobacterales</taxon>
        <taxon>Lysobacteraceae</taxon>
        <taxon>Noviluteimonas</taxon>
    </lineage>
</organism>
<reference evidence="1 2" key="1">
    <citation type="submission" date="2021-03" db="EMBL/GenBank/DDBJ databases">
        <title>Complete Genome Sequences of Two Lysobacter Strains Isolated from Sea Water (Lysobacter caseinilyticus) and Soil (Lysobacter helvus) in South Korea.</title>
        <authorList>
            <person name="Watanabe Y."/>
            <person name="Arakawa K."/>
        </authorList>
    </citation>
    <scope>NUCLEOTIDE SEQUENCE [LARGE SCALE GENOMIC DNA]</scope>
    <source>
        <strain evidence="1 2">KVB24</strain>
    </source>
</reference>
<keyword evidence="2" id="KW-1185">Reference proteome</keyword>
<dbReference type="Proteomes" id="UP000681317">
    <property type="component" value="Chromosome"/>
</dbReference>